<evidence type="ECO:0000259" key="6">
    <source>
        <dbReference type="PROSITE" id="PS50977"/>
    </source>
</evidence>
<dbReference type="InterPro" id="IPR009057">
    <property type="entry name" value="Homeodomain-like_sf"/>
</dbReference>
<keyword evidence="8" id="KW-1185">Reference proteome</keyword>
<dbReference type="InterPro" id="IPR001647">
    <property type="entry name" value="HTH_TetR"/>
</dbReference>
<name>A0A892IGQ0_9BURK</name>
<dbReference type="GO" id="GO:0003700">
    <property type="term" value="F:DNA-binding transcription factor activity"/>
    <property type="evidence" value="ECO:0007669"/>
    <property type="project" value="TreeGrafter"/>
</dbReference>
<proteinExistence type="predicted"/>
<keyword evidence="2 4" id="KW-0238">DNA-binding</keyword>
<evidence type="ECO:0000256" key="1">
    <source>
        <dbReference type="ARBA" id="ARBA00023015"/>
    </source>
</evidence>
<protein>
    <submittedName>
        <fullName evidence="7">WHG domain-containing protein</fullName>
    </submittedName>
</protein>
<accession>A0A892IGQ0</accession>
<dbReference type="SUPFAM" id="SSF46689">
    <property type="entry name" value="Homeodomain-like"/>
    <property type="match status" value="1"/>
</dbReference>
<reference evidence="7 8" key="1">
    <citation type="submission" date="2021-02" db="EMBL/GenBank/DDBJ databases">
        <title>FDA dAtabase for Regulatory Grade micrObial Sequences (FDA-ARGOS): Supporting development and validation of Infectious Disease Dx tests.</title>
        <authorList>
            <person name="Minogue T."/>
            <person name="Wolcott M."/>
            <person name="Wasieloski L."/>
            <person name="Aguilar W."/>
            <person name="Moore D."/>
            <person name="Jaissle J."/>
            <person name="Tallon L."/>
            <person name="Sadzewicz L."/>
            <person name="Zhao X."/>
            <person name="Boylan J."/>
            <person name="Ott S."/>
            <person name="Bowen H."/>
            <person name="Vavikolanu K."/>
            <person name="Mehta A."/>
            <person name="Aluvathingal J."/>
            <person name="Nadendla S."/>
            <person name="Yan Y."/>
            <person name="Sichtig H."/>
        </authorList>
    </citation>
    <scope>NUCLEOTIDE SEQUENCE [LARGE SCALE GENOMIC DNA]</scope>
    <source>
        <strain evidence="7 8">FDAARGOS_1272</strain>
    </source>
</reference>
<feature type="domain" description="HTH tetR-type" evidence="6">
    <location>
        <begin position="34"/>
        <end position="94"/>
    </location>
</feature>
<evidence type="ECO:0000256" key="4">
    <source>
        <dbReference type="PROSITE-ProRule" id="PRU00335"/>
    </source>
</evidence>
<sequence>MTQGTGGQRASRSSKAQTGKRSARSSSDKPYHHGALPQALLDAAEVVLRRDGMRGLTLRAISREAGVSHTAAQHHFGDMSGVLSELAASGHRRLASALSSAMQNVKATQAGRQAVAHAYVRFAVDNPDLFRLMSRNELLDATRPALLEARRINARALARLHGVDDAAARDSDQYGGPDIKQAIGMTSAWAYVHGLASLLIDGRLNALATATEGVRDAEDLVTAAIEQVRLVQSAPPERTKRG</sequence>
<dbReference type="GO" id="GO:0000976">
    <property type="term" value="F:transcription cis-regulatory region binding"/>
    <property type="evidence" value="ECO:0007669"/>
    <property type="project" value="TreeGrafter"/>
</dbReference>
<dbReference type="AlphaFoldDB" id="A0A892IGQ0"/>
<gene>
    <name evidence="7" type="ORF">I6K02_18675</name>
</gene>
<dbReference type="GeneID" id="93130307"/>
<evidence type="ECO:0000256" key="2">
    <source>
        <dbReference type="ARBA" id="ARBA00023125"/>
    </source>
</evidence>
<dbReference type="InterPro" id="IPR050109">
    <property type="entry name" value="HTH-type_TetR-like_transc_reg"/>
</dbReference>
<dbReference type="PANTHER" id="PTHR30055">
    <property type="entry name" value="HTH-TYPE TRANSCRIPTIONAL REGULATOR RUTR"/>
    <property type="match status" value="1"/>
</dbReference>
<dbReference type="InterPro" id="IPR025996">
    <property type="entry name" value="MT1864/Rv1816-like_C"/>
</dbReference>
<dbReference type="PROSITE" id="PS50977">
    <property type="entry name" value="HTH_TETR_2"/>
    <property type="match status" value="1"/>
</dbReference>
<dbReference type="RefSeq" id="WP_006765648.1">
    <property type="nucleotide sequence ID" value="NZ_CABVPR010000025.1"/>
</dbReference>
<dbReference type="SUPFAM" id="SSF48498">
    <property type="entry name" value="Tetracyclin repressor-like, C-terminal domain"/>
    <property type="match status" value="1"/>
</dbReference>
<dbReference type="PANTHER" id="PTHR30055:SF220">
    <property type="entry name" value="TETR-FAMILY REGULATORY PROTEIN"/>
    <property type="match status" value="1"/>
</dbReference>
<evidence type="ECO:0000256" key="5">
    <source>
        <dbReference type="SAM" id="MobiDB-lite"/>
    </source>
</evidence>
<feature type="compositionally biased region" description="Polar residues" evidence="5">
    <location>
        <begin position="8"/>
        <end position="20"/>
    </location>
</feature>
<dbReference type="Pfam" id="PF00440">
    <property type="entry name" value="TetR_N"/>
    <property type="match status" value="1"/>
</dbReference>
<feature type="DNA-binding region" description="H-T-H motif" evidence="4">
    <location>
        <begin position="57"/>
        <end position="76"/>
    </location>
</feature>
<keyword evidence="1" id="KW-0805">Transcription regulation</keyword>
<evidence type="ECO:0000256" key="3">
    <source>
        <dbReference type="ARBA" id="ARBA00023163"/>
    </source>
</evidence>
<feature type="region of interest" description="Disordered" evidence="5">
    <location>
        <begin position="1"/>
        <end position="34"/>
    </location>
</feature>
<dbReference type="Proteomes" id="UP000625568">
    <property type="component" value="Chromosome 2"/>
</dbReference>
<evidence type="ECO:0000313" key="8">
    <source>
        <dbReference type="Proteomes" id="UP000625568"/>
    </source>
</evidence>
<evidence type="ECO:0000313" key="7">
    <source>
        <dbReference type="EMBL" id="QRO80357.1"/>
    </source>
</evidence>
<dbReference type="Pfam" id="PF13305">
    <property type="entry name" value="TetR_C_33"/>
    <property type="match status" value="1"/>
</dbReference>
<organism evidence="7 8">
    <name type="scientific">Burkholderia dolosa</name>
    <dbReference type="NCBI Taxonomy" id="152500"/>
    <lineage>
        <taxon>Bacteria</taxon>
        <taxon>Pseudomonadati</taxon>
        <taxon>Pseudomonadota</taxon>
        <taxon>Betaproteobacteria</taxon>
        <taxon>Burkholderiales</taxon>
        <taxon>Burkholderiaceae</taxon>
        <taxon>Burkholderia</taxon>
        <taxon>Burkholderia cepacia complex</taxon>
    </lineage>
</organism>
<dbReference type="EMBL" id="CP069483">
    <property type="protein sequence ID" value="QRO80357.1"/>
    <property type="molecule type" value="Genomic_DNA"/>
</dbReference>
<dbReference type="Gene3D" id="1.10.357.10">
    <property type="entry name" value="Tetracycline Repressor, domain 2"/>
    <property type="match status" value="1"/>
</dbReference>
<dbReference type="InterPro" id="IPR036271">
    <property type="entry name" value="Tet_transcr_reg_TetR-rel_C_sf"/>
</dbReference>
<keyword evidence="3" id="KW-0804">Transcription</keyword>